<evidence type="ECO:0000313" key="1">
    <source>
        <dbReference type="EMBL" id="PWW72283.1"/>
    </source>
</evidence>
<gene>
    <name evidence="1" type="ORF">C7212DRAFT_228591</name>
</gene>
<dbReference type="Proteomes" id="UP000246991">
    <property type="component" value="Unassembled WGS sequence"/>
</dbReference>
<sequence>SQRKAAKDYSISCTMLQSRWEGRSIVQTGYHQQQRLSPEQERILYDWILELEVCGYASTYS</sequence>
<dbReference type="STRING" id="42249.A0A317SCQ7"/>
<organism evidence="1 2">
    <name type="scientific">Tuber magnatum</name>
    <name type="common">white Piedmont truffle</name>
    <dbReference type="NCBI Taxonomy" id="42249"/>
    <lineage>
        <taxon>Eukaryota</taxon>
        <taxon>Fungi</taxon>
        <taxon>Dikarya</taxon>
        <taxon>Ascomycota</taxon>
        <taxon>Pezizomycotina</taxon>
        <taxon>Pezizomycetes</taxon>
        <taxon>Pezizales</taxon>
        <taxon>Tuberaceae</taxon>
        <taxon>Tuber</taxon>
    </lineage>
</organism>
<evidence type="ECO:0000313" key="2">
    <source>
        <dbReference type="Proteomes" id="UP000246991"/>
    </source>
</evidence>
<dbReference type="EMBL" id="PYWC01000110">
    <property type="protein sequence ID" value="PWW72283.1"/>
    <property type="molecule type" value="Genomic_DNA"/>
</dbReference>
<reference evidence="1 2" key="1">
    <citation type="submission" date="2018-03" db="EMBL/GenBank/DDBJ databases">
        <title>Genomes of Pezizomycetes fungi and the evolution of truffles.</title>
        <authorList>
            <person name="Murat C."/>
            <person name="Payen T."/>
            <person name="Noel B."/>
            <person name="Kuo A."/>
            <person name="Martin F.M."/>
        </authorList>
    </citation>
    <scope>NUCLEOTIDE SEQUENCE [LARGE SCALE GENOMIC DNA]</scope>
    <source>
        <strain evidence="1">091103-1</strain>
    </source>
</reference>
<evidence type="ECO:0008006" key="3">
    <source>
        <dbReference type="Google" id="ProtNLM"/>
    </source>
</evidence>
<comment type="caution">
    <text evidence="1">The sequence shown here is derived from an EMBL/GenBank/DDBJ whole genome shotgun (WGS) entry which is preliminary data.</text>
</comment>
<accession>A0A317SCQ7</accession>
<proteinExistence type="predicted"/>
<dbReference type="OrthoDB" id="3780765at2759"/>
<protein>
    <recommendedName>
        <fullName evidence="3">HTH CENPB-type domain-containing protein</fullName>
    </recommendedName>
</protein>
<dbReference type="AlphaFoldDB" id="A0A317SCQ7"/>
<keyword evidence="2" id="KW-1185">Reference proteome</keyword>
<feature type="non-terminal residue" evidence="1">
    <location>
        <position position="1"/>
    </location>
</feature>
<name>A0A317SCQ7_9PEZI</name>